<protein>
    <submittedName>
        <fullName evidence="1">Uncharacterized protein</fullName>
    </submittedName>
</protein>
<reference evidence="1" key="2">
    <citation type="submission" date="2020-11" db="EMBL/GenBank/DDBJ databases">
        <authorList>
            <person name="McCartney M.A."/>
            <person name="Auch B."/>
            <person name="Kono T."/>
            <person name="Mallez S."/>
            <person name="Becker A."/>
            <person name="Gohl D.M."/>
            <person name="Silverstein K.A.T."/>
            <person name="Koren S."/>
            <person name="Bechman K.B."/>
            <person name="Herman A."/>
            <person name="Abrahante J.E."/>
            <person name="Garbe J."/>
        </authorList>
    </citation>
    <scope>NUCLEOTIDE SEQUENCE</scope>
    <source>
        <strain evidence="1">Duluth1</strain>
        <tissue evidence="1">Whole animal</tissue>
    </source>
</reference>
<gene>
    <name evidence="1" type="ORF">DPMN_106325</name>
</gene>
<dbReference type="AlphaFoldDB" id="A0A9D4QIE0"/>
<keyword evidence="2" id="KW-1185">Reference proteome</keyword>
<sequence>MFRGNSTLRLPDWDKKVLARHCWHQPLNHLEEEDQPVGLPSFLERWDLHTLQHVCHAAWCFGVVVAGYEPRRLFLDLFNFINVFLKEWIPDNGAIF</sequence>
<accession>A0A9D4QIE0</accession>
<dbReference type="EMBL" id="JAIWYP010000004">
    <property type="protein sequence ID" value="KAH3833023.1"/>
    <property type="molecule type" value="Genomic_DNA"/>
</dbReference>
<comment type="caution">
    <text evidence="1">The sequence shown here is derived from an EMBL/GenBank/DDBJ whole genome shotgun (WGS) entry which is preliminary data.</text>
</comment>
<proteinExistence type="predicted"/>
<reference evidence="1" key="1">
    <citation type="journal article" date="2019" name="bioRxiv">
        <title>The Genome of the Zebra Mussel, Dreissena polymorpha: A Resource for Invasive Species Research.</title>
        <authorList>
            <person name="McCartney M.A."/>
            <person name="Auch B."/>
            <person name="Kono T."/>
            <person name="Mallez S."/>
            <person name="Zhang Y."/>
            <person name="Obille A."/>
            <person name="Becker A."/>
            <person name="Abrahante J.E."/>
            <person name="Garbe J."/>
            <person name="Badalamenti J.P."/>
            <person name="Herman A."/>
            <person name="Mangelson H."/>
            <person name="Liachko I."/>
            <person name="Sullivan S."/>
            <person name="Sone E.D."/>
            <person name="Koren S."/>
            <person name="Silverstein K.A.T."/>
            <person name="Beckman K.B."/>
            <person name="Gohl D.M."/>
        </authorList>
    </citation>
    <scope>NUCLEOTIDE SEQUENCE</scope>
    <source>
        <strain evidence="1">Duluth1</strain>
        <tissue evidence="1">Whole animal</tissue>
    </source>
</reference>
<evidence type="ECO:0000313" key="1">
    <source>
        <dbReference type="EMBL" id="KAH3833023.1"/>
    </source>
</evidence>
<evidence type="ECO:0000313" key="2">
    <source>
        <dbReference type="Proteomes" id="UP000828390"/>
    </source>
</evidence>
<name>A0A9D4QIE0_DREPO</name>
<organism evidence="1 2">
    <name type="scientific">Dreissena polymorpha</name>
    <name type="common">Zebra mussel</name>
    <name type="synonym">Mytilus polymorpha</name>
    <dbReference type="NCBI Taxonomy" id="45954"/>
    <lineage>
        <taxon>Eukaryota</taxon>
        <taxon>Metazoa</taxon>
        <taxon>Spiralia</taxon>
        <taxon>Lophotrochozoa</taxon>
        <taxon>Mollusca</taxon>
        <taxon>Bivalvia</taxon>
        <taxon>Autobranchia</taxon>
        <taxon>Heteroconchia</taxon>
        <taxon>Euheterodonta</taxon>
        <taxon>Imparidentia</taxon>
        <taxon>Neoheterodontei</taxon>
        <taxon>Myida</taxon>
        <taxon>Dreissenoidea</taxon>
        <taxon>Dreissenidae</taxon>
        <taxon>Dreissena</taxon>
    </lineage>
</organism>
<dbReference type="Proteomes" id="UP000828390">
    <property type="component" value="Unassembled WGS sequence"/>
</dbReference>